<proteinExistence type="predicted"/>
<gene>
    <name evidence="1" type="ORF">LCGC14_2560740</name>
</gene>
<organism evidence="1">
    <name type="scientific">marine sediment metagenome</name>
    <dbReference type="NCBI Taxonomy" id="412755"/>
    <lineage>
        <taxon>unclassified sequences</taxon>
        <taxon>metagenomes</taxon>
        <taxon>ecological metagenomes</taxon>
    </lineage>
</organism>
<dbReference type="EMBL" id="LAZR01042262">
    <property type="protein sequence ID" value="KKL09950.1"/>
    <property type="molecule type" value="Genomic_DNA"/>
</dbReference>
<evidence type="ECO:0000313" key="1">
    <source>
        <dbReference type="EMBL" id="KKL09950.1"/>
    </source>
</evidence>
<comment type="caution">
    <text evidence="1">The sequence shown here is derived from an EMBL/GenBank/DDBJ whole genome shotgun (WGS) entry which is preliminary data.</text>
</comment>
<accession>A0A0F9AKP3</accession>
<protein>
    <submittedName>
        <fullName evidence="1">Uncharacterized protein</fullName>
    </submittedName>
</protein>
<reference evidence="1" key="1">
    <citation type="journal article" date="2015" name="Nature">
        <title>Complex archaea that bridge the gap between prokaryotes and eukaryotes.</title>
        <authorList>
            <person name="Spang A."/>
            <person name="Saw J.H."/>
            <person name="Jorgensen S.L."/>
            <person name="Zaremba-Niedzwiedzka K."/>
            <person name="Martijn J."/>
            <person name="Lind A.E."/>
            <person name="van Eijk R."/>
            <person name="Schleper C."/>
            <person name="Guy L."/>
            <person name="Ettema T.J."/>
        </authorList>
    </citation>
    <scope>NUCLEOTIDE SEQUENCE</scope>
</reference>
<sequence length="64" mass="7364">MAEDSIFHPETNLLLIHIMQGELVIPRDSAIKSVVCGDGKTAYFLDRNDDSREWFLTKKEESPR</sequence>
<name>A0A0F9AKP3_9ZZZZ</name>
<dbReference type="AlphaFoldDB" id="A0A0F9AKP3"/>